<feature type="domain" description="Thioredoxin" evidence="6">
    <location>
        <begin position="42"/>
        <end position="207"/>
    </location>
</feature>
<keyword evidence="5" id="KW-1133">Transmembrane helix</keyword>
<keyword evidence="2 3" id="KW-0186">Copper</keyword>
<evidence type="ECO:0000313" key="7">
    <source>
        <dbReference type="EMBL" id="EMT51379.1"/>
    </source>
</evidence>
<keyword evidence="8" id="KW-1185">Reference proteome</keyword>
<evidence type="ECO:0000259" key="6">
    <source>
        <dbReference type="PROSITE" id="PS51352"/>
    </source>
</evidence>
<evidence type="ECO:0000256" key="1">
    <source>
        <dbReference type="ARBA" id="ARBA00010996"/>
    </source>
</evidence>
<accession>M8D517</accession>
<evidence type="ECO:0000313" key="8">
    <source>
        <dbReference type="Proteomes" id="UP000012081"/>
    </source>
</evidence>
<dbReference type="SUPFAM" id="SSF52833">
    <property type="entry name" value="Thioredoxin-like"/>
    <property type="match status" value="1"/>
</dbReference>
<evidence type="ECO:0000256" key="5">
    <source>
        <dbReference type="SAM" id="Phobius"/>
    </source>
</evidence>
<dbReference type="EMBL" id="APBN01000008">
    <property type="protein sequence ID" value="EMT51379.1"/>
    <property type="molecule type" value="Genomic_DNA"/>
</dbReference>
<sequence>MSEGKREQATFLQRHWFTLVAAVLILLIAAVFGYQYWQKNQLPVLKQVNDFSLDNIDGTKYTLSEHNGKVRLVEFMFTHCPDICPATTFNMSKLQEQLKEKGSFGNKVEFVTITFDPERDTADVLKKYAEQFNVDFSGWQFLRGEQADIDKVTKDFGMATLKQPDGSYVHTARIFLLDQDGKMRRAYGMASDMDMDQILNEMIQLAD</sequence>
<evidence type="ECO:0000256" key="3">
    <source>
        <dbReference type="PIRSR" id="PIRSR603782-1"/>
    </source>
</evidence>
<dbReference type="GO" id="GO:0046872">
    <property type="term" value="F:metal ion binding"/>
    <property type="evidence" value="ECO:0007669"/>
    <property type="project" value="UniProtKB-KW"/>
</dbReference>
<comment type="caution">
    <text evidence="7">The sequence shown here is derived from an EMBL/GenBank/DDBJ whole genome shotgun (WGS) entry which is preliminary data.</text>
</comment>
<gene>
    <name evidence="7" type="ORF">I532_17538</name>
</gene>
<comment type="similarity">
    <text evidence="1">Belongs to the SCO1/2 family.</text>
</comment>
<protein>
    <recommendedName>
        <fullName evidence="6">Thioredoxin domain-containing protein</fullName>
    </recommendedName>
</protein>
<dbReference type="Pfam" id="PF02630">
    <property type="entry name" value="SCO1-SenC"/>
    <property type="match status" value="1"/>
</dbReference>
<evidence type="ECO:0000256" key="2">
    <source>
        <dbReference type="ARBA" id="ARBA00023008"/>
    </source>
</evidence>
<feature type="disulfide bond" description="Redox-active" evidence="4">
    <location>
        <begin position="80"/>
        <end position="84"/>
    </location>
</feature>
<reference evidence="7 8" key="1">
    <citation type="submission" date="2013-03" db="EMBL/GenBank/DDBJ databases">
        <title>Assembly of a new bacterial strain Brevibacillus borstelensis AK1.</title>
        <authorList>
            <person name="Rajan I."/>
            <person name="PoliReddy D."/>
            <person name="Sugumar T."/>
            <person name="Rathinam K."/>
            <person name="Alqarawi S."/>
            <person name="Khalil A.B."/>
            <person name="Sivakumar N."/>
        </authorList>
    </citation>
    <scope>NUCLEOTIDE SEQUENCE [LARGE SCALE GENOMIC DNA]</scope>
    <source>
        <strain evidence="7 8">AK1</strain>
    </source>
</reference>
<dbReference type="STRING" id="1300222.I532_17538"/>
<keyword evidence="5" id="KW-0812">Transmembrane</keyword>
<keyword evidence="3" id="KW-0479">Metal-binding</keyword>
<name>M8D517_9BACL</name>
<keyword evidence="4" id="KW-1015">Disulfide bond</keyword>
<feature type="binding site" evidence="3">
    <location>
        <position position="84"/>
    </location>
    <ligand>
        <name>Cu cation</name>
        <dbReference type="ChEBI" id="CHEBI:23378"/>
    </ligand>
</feature>
<dbReference type="RefSeq" id="WP_003389834.1">
    <property type="nucleotide sequence ID" value="NZ_APBN01000008.1"/>
</dbReference>
<dbReference type="PATRIC" id="fig|1300222.3.peg.3675"/>
<dbReference type="Gene3D" id="3.40.30.10">
    <property type="entry name" value="Glutaredoxin"/>
    <property type="match status" value="1"/>
</dbReference>
<dbReference type="InterPro" id="IPR036249">
    <property type="entry name" value="Thioredoxin-like_sf"/>
</dbReference>
<evidence type="ECO:0000256" key="4">
    <source>
        <dbReference type="PIRSR" id="PIRSR603782-2"/>
    </source>
</evidence>
<proteinExistence type="inferred from homology"/>
<organism evidence="7 8">
    <name type="scientific">Brevibacillus borstelensis AK1</name>
    <dbReference type="NCBI Taxonomy" id="1300222"/>
    <lineage>
        <taxon>Bacteria</taxon>
        <taxon>Bacillati</taxon>
        <taxon>Bacillota</taxon>
        <taxon>Bacilli</taxon>
        <taxon>Bacillales</taxon>
        <taxon>Paenibacillaceae</taxon>
        <taxon>Brevibacillus</taxon>
    </lineage>
</organism>
<feature type="transmembrane region" description="Helical" evidence="5">
    <location>
        <begin position="16"/>
        <end position="37"/>
    </location>
</feature>
<dbReference type="AlphaFoldDB" id="M8D517"/>
<dbReference type="PANTHER" id="PTHR12151">
    <property type="entry name" value="ELECTRON TRANSPORT PROTIN SCO1/SENC FAMILY MEMBER"/>
    <property type="match status" value="1"/>
</dbReference>
<dbReference type="InterPro" id="IPR003782">
    <property type="entry name" value="SCO1/SenC"/>
</dbReference>
<dbReference type="OrthoDB" id="9811998at2"/>
<feature type="binding site" evidence="3">
    <location>
        <position position="80"/>
    </location>
    <ligand>
        <name>Cu cation</name>
        <dbReference type="ChEBI" id="CHEBI:23378"/>
    </ligand>
</feature>
<dbReference type="InterPro" id="IPR013766">
    <property type="entry name" value="Thioredoxin_domain"/>
</dbReference>
<dbReference type="PROSITE" id="PS51352">
    <property type="entry name" value="THIOREDOXIN_2"/>
    <property type="match status" value="1"/>
</dbReference>
<keyword evidence="5" id="KW-0472">Membrane</keyword>
<feature type="binding site" evidence="3">
    <location>
        <position position="170"/>
    </location>
    <ligand>
        <name>Cu cation</name>
        <dbReference type="ChEBI" id="CHEBI:23378"/>
    </ligand>
</feature>
<dbReference type="CDD" id="cd02968">
    <property type="entry name" value="SCO"/>
    <property type="match status" value="1"/>
</dbReference>
<dbReference type="Proteomes" id="UP000012081">
    <property type="component" value="Unassembled WGS sequence"/>
</dbReference>
<dbReference type="PANTHER" id="PTHR12151:SF25">
    <property type="entry name" value="LINALOOL DEHYDRATASE_ISOMERASE DOMAIN-CONTAINING PROTEIN"/>
    <property type="match status" value="1"/>
</dbReference>